<dbReference type="Gene3D" id="3.90.1200.10">
    <property type="match status" value="1"/>
</dbReference>
<reference evidence="3" key="1">
    <citation type="submission" date="2018-05" db="EMBL/GenBank/DDBJ databases">
        <authorList>
            <person name="Lanie J.A."/>
            <person name="Ng W.-L."/>
            <person name="Kazmierczak K.M."/>
            <person name="Andrzejewski T.M."/>
            <person name="Davidsen T.M."/>
            <person name="Wayne K.J."/>
            <person name="Tettelin H."/>
            <person name="Glass J.I."/>
            <person name="Rusch D."/>
            <person name="Podicherti R."/>
            <person name="Tsui H.-C.T."/>
            <person name="Winkler M.E."/>
        </authorList>
    </citation>
    <scope>NUCLEOTIDE SEQUENCE</scope>
</reference>
<dbReference type="Gene3D" id="3.30.200.20">
    <property type="entry name" value="Phosphorylase Kinase, domain 1"/>
    <property type="match status" value="1"/>
</dbReference>
<comment type="similarity">
    <text evidence="1">Belongs to the pseudomonas-type ThrB family.</text>
</comment>
<dbReference type="InterPro" id="IPR002575">
    <property type="entry name" value="Aminoglycoside_PTrfase"/>
</dbReference>
<sequence length="312" mass="35944">MEISSKVLQENTKLILIAARQPELRKIKALEGGFVNNNYLLELSDDSKLVLKVWANKNPAFVEQVIRNTFFLADYGVPTPLPLSLNKDKRIMVIDGLSWILMPYICGRWLSPEPSSLYILGRIQAKLHQIPVNEDIPQSYAYGYDFWDDLIENSLANGVESPFIKMLKKESTEHKKNIPENLPKGIIHGDLKLENIIASKEKILAVLDLEDMCFDWLSLDIAMTFAHCGWKNGQPVKRLWESLLEGYQSIRLLEVAEKKALPYLHKYSILALAAWRYRQYVLKKSGTNLKKRYLEMADRLNKDLIKWHKSGS</sequence>
<dbReference type="SUPFAM" id="SSF56112">
    <property type="entry name" value="Protein kinase-like (PK-like)"/>
    <property type="match status" value="1"/>
</dbReference>
<dbReference type="EMBL" id="UINC01033255">
    <property type="protein sequence ID" value="SVB22242.1"/>
    <property type="molecule type" value="Genomic_DNA"/>
</dbReference>
<dbReference type="PANTHER" id="PTHR21064">
    <property type="entry name" value="AMINOGLYCOSIDE PHOSPHOTRANSFERASE DOMAIN-CONTAINING PROTEIN-RELATED"/>
    <property type="match status" value="1"/>
</dbReference>
<name>A0A382C8U2_9ZZZZ</name>
<gene>
    <name evidence="3" type="ORF">METZ01_LOCUS175096</name>
</gene>
<dbReference type="InterPro" id="IPR011009">
    <property type="entry name" value="Kinase-like_dom_sf"/>
</dbReference>
<proteinExistence type="inferred from homology"/>
<evidence type="ECO:0000259" key="2">
    <source>
        <dbReference type="Pfam" id="PF01636"/>
    </source>
</evidence>
<dbReference type="InterPro" id="IPR050249">
    <property type="entry name" value="Pseudomonas-type_ThrB"/>
</dbReference>
<feature type="domain" description="Aminoglycoside phosphotransferase" evidence="2">
    <location>
        <begin position="27"/>
        <end position="253"/>
    </location>
</feature>
<dbReference type="AlphaFoldDB" id="A0A382C8U2"/>
<protein>
    <recommendedName>
        <fullName evidence="2">Aminoglycoside phosphotransferase domain-containing protein</fullName>
    </recommendedName>
</protein>
<evidence type="ECO:0000313" key="3">
    <source>
        <dbReference type="EMBL" id="SVB22242.1"/>
    </source>
</evidence>
<dbReference type="PANTHER" id="PTHR21064:SF6">
    <property type="entry name" value="AMINOGLYCOSIDE PHOSPHOTRANSFERASE DOMAIN-CONTAINING PROTEIN"/>
    <property type="match status" value="1"/>
</dbReference>
<evidence type="ECO:0000256" key="1">
    <source>
        <dbReference type="ARBA" id="ARBA00038240"/>
    </source>
</evidence>
<dbReference type="Pfam" id="PF01636">
    <property type="entry name" value="APH"/>
    <property type="match status" value="1"/>
</dbReference>
<accession>A0A382C8U2</accession>
<organism evidence="3">
    <name type="scientific">marine metagenome</name>
    <dbReference type="NCBI Taxonomy" id="408172"/>
    <lineage>
        <taxon>unclassified sequences</taxon>
        <taxon>metagenomes</taxon>
        <taxon>ecological metagenomes</taxon>
    </lineage>
</organism>
<dbReference type="GO" id="GO:0019202">
    <property type="term" value="F:amino acid kinase activity"/>
    <property type="evidence" value="ECO:0007669"/>
    <property type="project" value="TreeGrafter"/>
</dbReference>